<comment type="caution">
    <text evidence="1">The sequence shown here is derived from an EMBL/GenBank/DDBJ whole genome shotgun (WGS) entry which is preliminary data.</text>
</comment>
<organism evidence="1 2">
    <name type="scientific">Pseudocercospora eumusae</name>
    <dbReference type="NCBI Taxonomy" id="321146"/>
    <lineage>
        <taxon>Eukaryota</taxon>
        <taxon>Fungi</taxon>
        <taxon>Dikarya</taxon>
        <taxon>Ascomycota</taxon>
        <taxon>Pezizomycotina</taxon>
        <taxon>Dothideomycetes</taxon>
        <taxon>Dothideomycetidae</taxon>
        <taxon>Mycosphaerellales</taxon>
        <taxon>Mycosphaerellaceae</taxon>
        <taxon>Pseudocercospora</taxon>
    </lineage>
</organism>
<accession>A0A139HHN2</accession>
<proteinExistence type="predicted"/>
<name>A0A139HHN2_9PEZI</name>
<evidence type="ECO:0000313" key="1">
    <source>
        <dbReference type="EMBL" id="KXT01926.1"/>
    </source>
</evidence>
<reference evidence="1 2" key="1">
    <citation type="submission" date="2015-07" db="EMBL/GenBank/DDBJ databases">
        <title>Comparative genomics of the Sigatoka disease complex on banana suggests a link between parallel evolutionary changes in Pseudocercospora fijiensis and Pseudocercospora eumusae and increased virulence on the banana host.</title>
        <authorList>
            <person name="Chang T.-C."/>
            <person name="Salvucci A."/>
            <person name="Crous P.W."/>
            <person name="Stergiopoulos I."/>
        </authorList>
    </citation>
    <scope>NUCLEOTIDE SEQUENCE [LARGE SCALE GENOMIC DNA]</scope>
    <source>
        <strain evidence="1 2">CBS 114824</strain>
    </source>
</reference>
<gene>
    <name evidence="1" type="ORF">AC578_2570</name>
</gene>
<evidence type="ECO:0000313" key="2">
    <source>
        <dbReference type="Proteomes" id="UP000070133"/>
    </source>
</evidence>
<dbReference type="EMBL" id="LFZN01000048">
    <property type="protein sequence ID" value="KXT01926.1"/>
    <property type="molecule type" value="Genomic_DNA"/>
</dbReference>
<keyword evidence="2" id="KW-1185">Reference proteome</keyword>
<sequence>MPIWHLFALLDKRPPEHALLPRFQCRKLMKRTFRIVFATQRPPRNCDPAPMSNIGNGTLLAYQIWIFTVAEMFVENTIQPLGLRLVPLDGIWYLLSRVSEEVIGLTLYRSHALFSRIARSISDP</sequence>
<dbReference type="AlphaFoldDB" id="A0A139HHN2"/>
<protein>
    <submittedName>
        <fullName evidence="1">Uncharacterized protein</fullName>
    </submittedName>
</protein>
<dbReference type="Proteomes" id="UP000070133">
    <property type="component" value="Unassembled WGS sequence"/>
</dbReference>